<protein>
    <recommendedName>
        <fullName evidence="6">S-adenosyl-L-methionine-dependent methyltransferase</fullName>
        <ecNumber evidence="6">2.1.1.-</ecNumber>
    </recommendedName>
</protein>
<dbReference type="EC" id="2.1.1.-" evidence="6"/>
<dbReference type="InterPro" id="IPR029063">
    <property type="entry name" value="SAM-dependent_MTases_sf"/>
</dbReference>
<organism evidence="7 8">
    <name type="scientific">Kibdelosporangium phytohabitans</name>
    <dbReference type="NCBI Taxonomy" id="860235"/>
    <lineage>
        <taxon>Bacteria</taxon>
        <taxon>Bacillati</taxon>
        <taxon>Actinomycetota</taxon>
        <taxon>Actinomycetes</taxon>
        <taxon>Pseudonocardiales</taxon>
        <taxon>Pseudonocardiaceae</taxon>
        <taxon>Kibdelosporangium</taxon>
    </lineage>
</organism>
<keyword evidence="5 6" id="KW-0949">S-adenosyl-L-methionine</keyword>
<accession>A0A0N9I4Y7</accession>
<comment type="similarity">
    <text evidence="2 6">Belongs to the UPF0677 family.</text>
</comment>
<keyword evidence="8" id="KW-1185">Reference proteome</keyword>
<dbReference type="GO" id="GO:0008168">
    <property type="term" value="F:methyltransferase activity"/>
    <property type="evidence" value="ECO:0007669"/>
    <property type="project" value="UniProtKB-UniRule"/>
</dbReference>
<dbReference type="AlphaFoldDB" id="A0A0N9I4Y7"/>
<dbReference type="Gene3D" id="3.40.50.150">
    <property type="entry name" value="Vaccinia Virus protein VP39"/>
    <property type="match status" value="1"/>
</dbReference>
<dbReference type="EMBL" id="CP012752">
    <property type="protein sequence ID" value="ALG15114.1"/>
    <property type="molecule type" value="Genomic_DNA"/>
</dbReference>
<dbReference type="OrthoDB" id="9806164at2"/>
<dbReference type="KEGG" id="kphy:AOZ06_27745"/>
<name>A0A0N9I4Y7_9PSEU</name>
<dbReference type="Pfam" id="PF04072">
    <property type="entry name" value="LCM"/>
    <property type="match status" value="1"/>
</dbReference>
<evidence type="ECO:0000313" key="8">
    <source>
        <dbReference type="Proteomes" id="UP000063699"/>
    </source>
</evidence>
<gene>
    <name evidence="7" type="ORF">AOZ06_27745</name>
</gene>
<dbReference type="SUPFAM" id="SSF53335">
    <property type="entry name" value="S-adenosyl-L-methionine-dependent methyltransferases"/>
    <property type="match status" value="1"/>
</dbReference>
<dbReference type="NCBIfam" id="TIGR00027">
    <property type="entry name" value="mthyl_TIGR00027"/>
    <property type="match status" value="1"/>
</dbReference>
<dbReference type="STRING" id="860235.AOZ06_27745"/>
<evidence type="ECO:0000256" key="2">
    <source>
        <dbReference type="ARBA" id="ARBA00008138"/>
    </source>
</evidence>
<keyword evidence="4" id="KW-0808">Transferase</keyword>
<keyword evidence="3 6" id="KW-0489">Methyltransferase</keyword>
<dbReference type="InterPro" id="IPR011610">
    <property type="entry name" value="SAM_mthyl_Trfase_ML2640-like"/>
</dbReference>
<dbReference type="InterPro" id="IPR007213">
    <property type="entry name" value="Ppm1/Ppm2/Tcmp"/>
</dbReference>
<comment type="function">
    <text evidence="1 6">Exhibits S-adenosyl-L-methionine-dependent methyltransferase activity.</text>
</comment>
<evidence type="ECO:0000256" key="6">
    <source>
        <dbReference type="RuleBase" id="RU362030"/>
    </source>
</evidence>
<proteinExistence type="inferred from homology"/>
<dbReference type="GO" id="GO:0032259">
    <property type="term" value="P:methylation"/>
    <property type="evidence" value="ECO:0007669"/>
    <property type="project" value="UniProtKB-KW"/>
</dbReference>
<dbReference type="Proteomes" id="UP000063699">
    <property type="component" value="Chromosome"/>
</dbReference>
<evidence type="ECO:0000256" key="3">
    <source>
        <dbReference type="ARBA" id="ARBA00022603"/>
    </source>
</evidence>
<evidence type="ECO:0000256" key="1">
    <source>
        <dbReference type="ARBA" id="ARBA00003907"/>
    </source>
</evidence>
<evidence type="ECO:0000313" key="7">
    <source>
        <dbReference type="EMBL" id="ALG15114.1"/>
    </source>
</evidence>
<dbReference type="PANTHER" id="PTHR43619:SF2">
    <property type="entry name" value="S-ADENOSYL-L-METHIONINE-DEPENDENT METHYLTRANSFERASES SUPERFAMILY PROTEIN"/>
    <property type="match status" value="1"/>
</dbReference>
<dbReference type="PANTHER" id="PTHR43619">
    <property type="entry name" value="S-ADENOSYL-L-METHIONINE-DEPENDENT METHYLTRANSFERASE YKTD-RELATED"/>
    <property type="match status" value="1"/>
</dbReference>
<evidence type="ECO:0000256" key="5">
    <source>
        <dbReference type="ARBA" id="ARBA00022691"/>
    </source>
</evidence>
<reference evidence="7 8" key="1">
    <citation type="submission" date="2015-07" db="EMBL/GenBank/DDBJ databases">
        <title>Genome sequencing of Kibdelosporangium phytohabitans.</title>
        <authorList>
            <person name="Qin S."/>
            <person name="Xing K."/>
        </authorList>
    </citation>
    <scope>NUCLEOTIDE SEQUENCE [LARGE SCALE GENOMIC DNA]</scope>
    <source>
        <strain evidence="7 8">KLBMP1111</strain>
    </source>
</reference>
<evidence type="ECO:0000256" key="4">
    <source>
        <dbReference type="ARBA" id="ARBA00022679"/>
    </source>
</evidence>
<sequence length="295" mass="32073">MLAGSTAEAAALLRAAGALLSDPGLRGPDTLAAAMIPWAPRVSALVKVPVLRRLLPWGIERVLPGALWFEVVRTKYMDEVTREEIAAGARQVVILGAGFDTRAHRMTGALRDVPVFEVDHPVTAARKQARLRTIPTAVSPAVRYVTIDFNHEDLATRLADHGHDPARRSVIVWSGVAPYLTPAAVDTTLRWTAQQAPGSCLVFDYCWQDVVDRTCRDPRARALARSVARHGEPLRWGIPRGQAGPYLAERGLRAEEDHGAADAARYLTRRDGSLAGPMWEFGGFVRCRVPGPGAA</sequence>